<dbReference type="InterPro" id="IPR001610">
    <property type="entry name" value="PAC"/>
</dbReference>
<keyword evidence="6" id="KW-0547">Nucleotide-binding</keyword>
<dbReference type="PROSITE" id="PS50109">
    <property type="entry name" value="HIS_KIN"/>
    <property type="match status" value="1"/>
</dbReference>
<evidence type="ECO:0000256" key="13">
    <source>
        <dbReference type="ARBA" id="ARBA00070152"/>
    </source>
</evidence>
<sequence>MTDSPGGAAGSLGRMKLSLRRSELWLVTALPFMLLIVTTVGLVSYFSYRGSERAVAVLAASLMAEIGERVEQRLSTLFDDMERVTIDNAARVRAGKLDPADASAVVEQFSSQLSQFPDVNTAALGSEQRDFTVIERDSDQLILREFDKTRGRFVSRRLSAQGERGEITGVIENYDPQRDPPHDPWYLGAMARQGGPFWYLAVSVPEGLNQPKLMLINFRAILDGARPLGIAAASSYLGDMSRFLASLGIGRTGQVFIIDRQGKLVASSSGEAPFKSIRDTSYAATAVQGRHRLAAVDSANPLTASSARAILDRVGTLDGIVQAAQFSFPWNDSEHFMRVIPLRRANLDLLAVVVVPALDFLSEVDQARRMSLYLAVLAAAIAIVMGASIARWIATPIQRLNAAARRTTRGEWNEPLVIDRADVIGELAESFNQMSQQLKLSFEALDQRVEQLDRSRERLEVATQAAEIGIWDWDVEQDELVWDDAMYRLYGLRKEDFGGAYEAWSGALHPEDRARTEAGIQGALRGEKEYSEEFRVVWPDGSVHYILAASRTYRDADGRPLRMVGTNIDTTARKLAEAELIQYRDHLAELVEKRTAELAQSNKELLLAKDAAEAANRAKSAFLANMSHELRTPLNAVLGFSDLLLRDAQAGREQLAPGQREHLVTIHRSGEHLLTLINNVLELSRVETGRSVANPVEFDLPELLAGLERMFSRKARDKGLCLSVEHSATVPRWVRGDEVKLRQILINLLGNALQFTEHGSVGLKVDLAAGESTPGDTVRLRFEVADTGIGIAADLLDQLFVPFAQLAAGHRTFEGTGLGLAISRQFVALMGGAIDVRSTPGQGTVFGVEILLEALADTAVVVSAASQPVLGLAAGQPSYRLLVVDDDANSRRLLSSLLTPLGFAVKEAGDGQQAIDIWQSWRPQLIWMDMRMPGMDGLEATRRIKATAAGHETRIIALTASSFEEERQEILAAGCDDFLRKPFRESEMLAMMARHLGVRYVRGVQTSPPAEQQSLDAADLVDALGAAPAEWLERLHGAAVRAQIAEVDGLIDDARVFDQALASTLARFADNLDYGRIAALTRQVEVSIISEGAHNDH</sequence>
<proteinExistence type="predicted"/>
<dbReference type="PROSITE" id="PS50885">
    <property type="entry name" value="HAMP"/>
    <property type="match status" value="1"/>
</dbReference>
<dbReference type="InterPro" id="IPR001789">
    <property type="entry name" value="Sig_transdc_resp-reg_receiver"/>
</dbReference>
<dbReference type="CDD" id="cd17546">
    <property type="entry name" value="REC_hyHK_CKI1_RcsC-like"/>
    <property type="match status" value="1"/>
</dbReference>
<comment type="function">
    <text evidence="12">Member of the two-component regulatory system BvgS/BvgA. Phosphorylates BvgA via a four-step phosphorelay in response to environmental signals.</text>
</comment>
<accession>A0A084Y510</accession>
<protein>
    <recommendedName>
        <fullName evidence="13">Virulence sensor protein BvgS</fullName>
        <ecNumber evidence="3">2.7.13.3</ecNumber>
    </recommendedName>
</protein>
<dbReference type="CDD" id="cd00130">
    <property type="entry name" value="PAS"/>
    <property type="match status" value="1"/>
</dbReference>
<evidence type="ECO:0000256" key="12">
    <source>
        <dbReference type="ARBA" id="ARBA00058004"/>
    </source>
</evidence>
<dbReference type="Gene3D" id="3.30.565.10">
    <property type="entry name" value="Histidine kinase-like ATPase, C-terminal domain"/>
    <property type="match status" value="1"/>
</dbReference>
<dbReference type="SUPFAM" id="SSF47384">
    <property type="entry name" value="Homodimeric domain of signal transducing histidine kinase"/>
    <property type="match status" value="1"/>
</dbReference>
<keyword evidence="7 21" id="KW-0418">Kinase</keyword>
<dbReference type="Pfam" id="PF00512">
    <property type="entry name" value="HisKA"/>
    <property type="match status" value="1"/>
</dbReference>
<evidence type="ECO:0000256" key="3">
    <source>
        <dbReference type="ARBA" id="ARBA00012438"/>
    </source>
</evidence>
<evidence type="ECO:0000256" key="11">
    <source>
        <dbReference type="ARBA" id="ARBA00023306"/>
    </source>
</evidence>
<feature type="domain" description="Response regulatory" evidence="17">
    <location>
        <begin position="880"/>
        <end position="996"/>
    </location>
</feature>
<comment type="caution">
    <text evidence="21">The sequence shown here is derived from an EMBL/GenBank/DDBJ whole genome shotgun (WGS) entry which is preliminary data.</text>
</comment>
<evidence type="ECO:0000259" key="20">
    <source>
        <dbReference type="PROSITE" id="PS50885"/>
    </source>
</evidence>
<evidence type="ECO:0000256" key="1">
    <source>
        <dbReference type="ARBA" id="ARBA00000085"/>
    </source>
</evidence>
<dbReference type="InterPro" id="IPR005467">
    <property type="entry name" value="His_kinase_dom"/>
</dbReference>
<keyword evidence="15" id="KW-1133">Transmembrane helix</keyword>
<dbReference type="SMART" id="SM00387">
    <property type="entry name" value="HATPase_c"/>
    <property type="match status" value="1"/>
</dbReference>
<dbReference type="SUPFAM" id="SSF55785">
    <property type="entry name" value="PYP-like sensor domain (PAS domain)"/>
    <property type="match status" value="1"/>
</dbReference>
<dbReference type="SMART" id="SM00091">
    <property type="entry name" value="PAS"/>
    <property type="match status" value="1"/>
</dbReference>
<evidence type="ECO:0000313" key="22">
    <source>
        <dbReference type="Proteomes" id="UP000019812"/>
    </source>
</evidence>
<evidence type="ECO:0000259" key="18">
    <source>
        <dbReference type="PROSITE" id="PS50112"/>
    </source>
</evidence>
<dbReference type="InterPro" id="IPR003594">
    <property type="entry name" value="HATPase_dom"/>
</dbReference>
<evidence type="ECO:0000259" key="16">
    <source>
        <dbReference type="PROSITE" id="PS50109"/>
    </source>
</evidence>
<dbReference type="PANTHER" id="PTHR45339">
    <property type="entry name" value="HYBRID SIGNAL TRANSDUCTION HISTIDINE KINASE J"/>
    <property type="match status" value="1"/>
</dbReference>
<evidence type="ECO:0000256" key="7">
    <source>
        <dbReference type="ARBA" id="ARBA00022777"/>
    </source>
</evidence>
<dbReference type="PROSITE" id="PS50110">
    <property type="entry name" value="RESPONSE_REGULATORY"/>
    <property type="match status" value="1"/>
</dbReference>
<dbReference type="PANTHER" id="PTHR45339:SF1">
    <property type="entry name" value="HYBRID SIGNAL TRANSDUCTION HISTIDINE KINASE J"/>
    <property type="match status" value="1"/>
</dbReference>
<dbReference type="SMART" id="SM00086">
    <property type="entry name" value="PAC"/>
    <property type="match status" value="1"/>
</dbReference>
<evidence type="ECO:0000259" key="17">
    <source>
        <dbReference type="PROSITE" id="PS50110"/>
    </source>
</evidence>
<feature type="transmembrane region" description="Helical" evidence="15">
    <location>
        <begin position="372"/>
        <end position="394"/>
    </location>
</feature>
<feature type="domain" description="PAC" evidence="19">
    <location>
        <begin position="530"/>
        <end position="582"/>
    </location>
</feature>
<dbReference type="SMART" id="SM00388">
    <property type="entry name" value="HisKA"/>
    <property type="match status" value="1"/>
</dbReference>
<dbReference type="SUPFAM" id="SSF52172">
    <property type="entry name" value="CheY-like"/>
    <property type="match status" value="1"/>
</dbReference>
<dbReference type="PRINTS" id="PR00344">
    <property type="entry name" value="BCTRLSENSOR"/>
</dbReference>
<keyword evidence="4 14" id="KW-0597">Phosphoprotein</keyword>
<dbReference type="SUPFAM" id="SSF55874">
    <property type="entry name" value="ATPase domain of HSP90 chaperone/DNA topoisomerase II/histidine kinase"/>
    <property type="match status" value="1"/>
</dbReference>
<dbReference type="SUPFAM" id="SSF158472">
    <property type="entry name" value="HAMP domain-like"/>
    <property type="match status" value="1"/>
</dbReference>
<dbReference type="SMART" id="SM00448">
    <property type="entry name" value="REC"/>
    <property type="match status" value="1"/>
</dbReference>
<feature type="transmembrane region" description="Helical" evidence="15">
    <location>
        <begin position="24"/>
        <end position="46"/>
    </location>
</feature>
<keyword evidence="5 21" id="KW-0808">Transferase</keyword>
<dbReference type="EC" id="2.7.13.3" evidence="3"/>
<evidence type="ECO:0000256" key="5">
    <source>
        <dbReference type="ARBA" id="ARBA00022679"/>
    </source>
</evidence>
<dbReference type="InterPro" id="IPR036890">
    <property type="entry name" value="HATPase_C_sf"/>
</dbReference>
<dbReference type="CDD" id="cd00082">
    <property type="entry name" value="HisKA"/>
    <property type="match status" value="1"/>
</dbReference>
<feature type="domain" description="HAMP" evidence="20">
    <location>
        <begin position="391"/>
        <end position="443"/>
    </location>
</feature>
<dbReference type="FunFam" id="1.10.287.130:FF:000038">
    <property type="entry name" value="Sensory transduction histidine kinase"/>
    <property type="match status" value="1"/>
</dbReference>
<comment type="catalytic activity">
    <reaction evidence="1">
        <text>ATP + protein L-histidine = ADP + protein N-phospho-L-histidine.</text>
        <dbReference type="EC" id="2.7.13.3"/>
    </reaction>
</comment>
<dbReference type="NCBIfam" id="TIGR00229">
    <property type="entry name" value="sensory_box"/>
    <property type="match status" value="1"/>
</dbReference>
<dbReference type="FunFam" id="3.30.565.10:FF:000010">
    <property type="entry name" value="Sensor histidine kinase RcsC"/>
    <property type="match status" value="1"/>
</dbReference>
<dbReference type="InterPro" id="IPR003660">
    <property type="entry name" value="HAMP_dom"/>
</dbReference>
<dbReference type="PROSITE" id="PS50112">
    <property type="entry name" value="PAS"/>
    <property type="match status" value="1"/>
</dbReference>
<comment type="subcellular location">
    <subcellularLocation>
        <location evidence="2">Membrane</location>
    </subcellularLocation>
</comment>
<dbReference type="InterPro" id="IPR035965">
    <property type="entry name" value="PAS-like_dom_sf"/>
</dbReference>
<dbReference type="InterPro" id="IPR004358">
    <property type="entry name" value="Sig_transdc_His_kin-like_C"/>
</dbReference>
<dbReference type="AlphaFoldDB" id="A0A084Y510"/>
<name>A0A084Y510_9PROT</name>
<dbReference type="Gene3D" id="1.10.8.500">
    <property type="entry name" value="HAMP domain in histidine kinase"/>
    <property type="match status" value="1"/>
</dbReference>
<dbReference type="InterPro" id="IPR011006">
    <property type="entry name" value="CheY-like_superfamily"/>
</dbReference>
<feature type="domain" description="PAS" evidence="18">
    <location>
        <begin position="455"/>
        <end position="527"/>
    </location>
</feature>
<feature type="modified residue" description="4-aspartylphosphate" evidence="14">
    <location>
        <position position="929"/>
    </location>
</feature>
<dbReference type="InterPro" id="IPR036097">
    <property type="entry name" value="HisK_dim/P_sf"/>
</dbReference>
<dbReference type="GO" id="GO:0000155">
    <property type="term" value="F:phosphorelay sensor kinase activity"/>
    <property type="evidence" value="ECO:0007669"/>
    <property type="project" value="InterPro"/>
</dbReference>
<dbReference type="Pfam" id="PF08447">
    <property type="entry name" value="PAS_3"/>
    <property type="match status" value="1"/>
</dbReference>
<evidence type="ECO:0000313" key="21">
    <source>
        <dbReference type="EMBL" id="KFB69804.1"/>
    </source>
</evidence>
<gene>
    <name evidence="21" type="primary">luxQ_2</name>
    <name evidence="21" type="ORF">CAPSK01_000517</name>
</gene>
<evidence type="ECO:0000256" key="2">
    <source>
        <dbReference type="ARBA" id="ARBA00004370"/>
    </source>
</evidence>
<dbReference type="InterPro" id="IPR003661">
    <property type="entry name" value="HisK_dim/P_dom"/>
</dbReference>
<dbReference type="InterPro" id="IPR013655">
    <property type="entry name" value="PAS_fold_3"/>
</dbReference>
<keyword evidence="11" id="KW-0131">Cell cycle</keyword>
<dbReference type="InterPro" id="IPR000700">
    <property type="entry name" value="PAS-assoc_C"/>
</dbReference>
<dbReference type="CDD" id="cd18774">
    <property type="entry name" value="PDC2_HK_sensor"/>
    <property type="match status" value="1"/>
</dbReference>
<evidence type="ECO:0000256" key="4">
    <source>
        <dbReference type="ARBA" id="ARBA00022553"/>
    </source>
</evidence>
<evidence type="ECO:0000256" key="10">
    <source>
        <dbReference type="ARBA" id="ARBA00023136"/>
    </source>
</evidence>
<keyword evidence="15" id="KW-0812">Transmembrane</keyword>
<dbReference type="Gene3D" id="3.30.450.20">
    <property type="entry name" value="PAS domain"/>
    <property type="match status" value="2"/>
</dbReference>
<evidence type="ECO:0000256" key="14">
    <source>
        <dbReference type="PROSITE-ProRule" id="PRU00169"/>
    </source>
</evidence>
<dbReference type="PROSITE" id="PS50113">
    <property type="entry name" value="PAC"/>
    <property type="match status" value="1"/>
</dbReference>
<keyword evidence="9" id="KW-0902">Two-component regulatory system</keyword>
<dbReference type="InterPro" id="IPR000014">
    <property type="entry name" value="PAS"/>
</dbReference>
<dbReference type="STRING" id="1457154.CAPSK01_000517"/>
<evidence type="ECO:0000256" key="6">
    <source>
        <dbReference type="ARBA" id="ARBA00022741"/>
    </source>
</evidence>
<feature type="domain" description="Histidine kinase" evidence="16">
    <location>
        <begin position="625"/>
        <end position="854"/>
    </location>
</feature>
<dbReference type="Pfam" id="PF00072">
    <property type="entry name" value="Response_reg"/>
    <property type="match status" value="1"/>
</dbReference>
<organism evidence="21 22">
    <name type="scientific">Candidatus Accumulibacter vicinus</name>
    <dbReference type="NCBI Taxonomy" id="2954382"/>
    <lineage>
        <taxon>Bacteria</taxon>
        <taxon>Pseudomonadati</taxon>
        <taxon>Pseudomonadota</taxon>
        <taxon>Betaproteobacteria</taxon>
        <taxon>Candidatus Accumulibacter</taxon>
    </lineage>
</organism>
<keyword evidence="8" id="KW-0067">ATP-binding</keyword>
<dbReference type="Pfam" id="PF02518">
    <property type="entry name" value="HATPase_c"/>
    <property type="match status" value="1"/>
</dbReference>
<dbReference type="Pfam" id="PF00672">
    <property type="entry name" value="HAMP"/>
    <property type="match status" value="1"/>
</dbReference>
<dbReference type="CDD" id="cd16922">
    <property type="entry name" value="HATPase_EvgS-ArcB-TorS-like"/>
    <property type="match status" value="1"/>
</dbReference>
<dbReference type="Gene3D" id="1.10.287.130">
    <property type="match status" value="1"/>
</dbReference>
<dbReference type="SMART" id="SM00304">
    <property type="entry name" value="HAMP"/>
    <property type="match status" value="1"/>
</dbReference>
<dbReference type="Gene3D" id="2.10.70.100">
    <property type="match status" value="1"/>
</dbReference>
<dbReference type="GO" id="GO:0005524">
    <property type="term" value="F:ATP binding"/>
    <property type="evidence" value="ECO:0007669"/>
    <property type="project" value="UniProtKB-KW"/>
</dbReference>
<reference evidence="21 22" key="1">
    <citation type="submission" date="2014-07" db="EMBL/GenBank/DDBJ databases">
        <title>Expanding our view of genomic diversity in Candidatus Accumulibacter clades.</title>
        <authorList>
            <person name="Skennerton C.T."/>
            <person name="Barr J.J."/>
            <person name="Slater F.R."/>
            <person name="Bond P.L."/>
            <person name="Tyson G.W."/>
        </authorList>
    </citation>
    <scope>NUCLEOTIDE SEQUENCE [LARGE SCALE GENOMIC DNA]</scope>
    <source>
        <strain evidence="22">SK-01</strain>
    </source>
</reference>
<dbReference type="EMBL" id="JDSS02000007">
    <property type="protein sequence ID" value="KFB69804.1"/>
    <property type="molecule type" value="Genomic_DNA"/>
</dbReference>
<dbReference type="Proteomes" id="UP000019812">
    <property type="component" value="Unassembled WGS sequence"/>
</dbReference>
<evidence type="ECO:0000256" key="8">
    <source>
        <dbReference type="ARBA" id="ARBA00022840"/>
    </source>
</evidence>
<dbReference type="GO" id="GO:0016020">
    <property type="term" value="C:membrane"/>
    <property type="evidence" value="ECO:0007669"/>
    <property type="project" value="UniProtKB-SubCell"/>
</dbReference>
<evidence type="ECO:0000256" key="9">
    <source>
        <dbReference type="ARBA" id="ARBA00023012"/>
    </source>
</evidence>
<dbReference type="RefSeq" id="WP_273702922.1">
    <property type="nucleotide sequence ID" value="NZ_JDSS02000007.1"/>
</dbReference>
<evidence type="ECO:0000256" key="15">
    <source>
        <dbReference type="SAM" id="Phobius"/>
    </source>
</evidence>
<evidence type="ECO:0000259" key="19">
    <source>
        <dbReference type="PROSITE" id="PS50113"/>
    </source>
</evidence>
<dbReference type="CDD" id="cd06225">
    <property type="entry name" value="HAMP"/>
    <property type="match status" value="1"/>
</dbReference>
<dbReference type="Gene3D" id="3.40.50.2300">
    <property type="match status" value="1"/>
</dbReference>
<keyword evidence="10 15" id="KW-0472">Membrane</keyword>